<reference evidence="3 4" key="1">
    <citation type="submission" date="2023-03" db="EMBL/GenBank/DDBJ databases">
        <title>High-quality genome of Scylla paramamosain provides insights in environmental adaptation.</title>
        <authorList>
            <person name="Zhang L."/>
        </authorList>
    </citation>
    <scope>NUCLEOTIDE SEQUENCE [LARGE SCALE GENOMIC DNA]</scope>
    <source>
        <strain evidence="3">LZ_2023a</strain>
        <tissue evidence="3">Muscle</tissue>
    </source>
</reference>
<feature type="region of interest" description="Disordered" evidence="1">
    <location>
        <begin position="99"/>
        <end position="120"/>
    </location>
</feature>
<evidence type="ECO:0000313" key="4">
    <source>
        <dbReference type="Proteomes" id="UP001487740"/>
    </source>
</evidence>
<evidence type="ECO:0000256" key="2">
    <source>
        <dbReference type="SAM" id="Phobius"/>
    </source>
</evidence>
<evidence type="ECO:0000313" key="3">
    <source>
        <dbReference type="EMBL" id="KAK8396988.1"/>
    </source>
</evidence>
<name>A0AAW0UA70_SCYPA</name>
<keyword evidence="2" id="KW-0812">Transmembrane</keyword>
<feature type="transmembrane region" description="Helical" evidence="2">
    <location>
        <begin position="70"/>
        <end position="92"/>
    </location>
</feature>
<dbReference type="EMBL" id="JARAKH010000015">
    <property type="protein sequence ID" value="KAK8396988.1"/>
    <property type="molecule type" value="Genomic_DNA"/>
</dbReference>
<keyword evidence="2" id="KW-0472">Membrane</keyword>
<accession>A0AAW0UA70</accession>
<keyword evidence="4" id="KW-1185">Reference proteome</keyword>
<sequence length="158" mass="17895">MPCGTPRPCELDAYYRSSIYLQSSSPPFSQSTTAPRSSQCISQSLLRQPGSLMTLGGSHRHRHRLQHPPVVTVMNTLWVLVLMVLLACLAAADPEAARGGVHFKNRPSQLNRRKSRAKKTLPNPVFRRQHYQPYYMSYQAPYDPTGHGDPHFSYFQGR</sequence>
<proteinExistence type="predicted"/>
<dbReference type="Proteomes" id="UP001487740">
    <property type="component" value="Unassembled WGS sequence"/>
</dbReference>
<keyword evidence="2" id="KW-1133">Transmembrane helix</keyword>
<gene>
    <name evidence="3" type="ORF">O3P69_005170</name>
</gene>
<organism evidence="3 4">
    <name type="scientific">Scylla paramamosain</name>
    <name type="common">Mud crab</name>
    <dbReference type="NCBI Taxonomy" id="85552"/>
    <lineage>
        <taxon>Eukaryota</taxon>
        <taxon>Metazoa</taxon>
        <taxon>Ecdysozoa</taxon>
        <taxon>Arthropoda</taxon>
        <taxon>Crustacea</taxon>
        <taxon>Multicrustacea</taxon>
        <taxon>Malacostraca</taxon>
        <taxon>Eumalacostraca</taxon>
        <taxon>Eucarida</taxon>
        <taxon>Decapoda</taxon>
        <taxon>Pleocyemata</taxon>
        <taxon>Brachyura</taxon>
        <taxon>Eubrachyura</taxon>
        <taxon>Portunoidea</taxon>
        <taxon>Portunidae</taxon>
        <taxon>Portuninae</taxon>
        <taxon>Scylla</taxon>
    </lineage>
</organism>
<evidence type="ECO:0000256" key="1">
    <source>
        <dbReference type="SAM" id="MobiDB-lite"/>
    </source>
</evidence>
<comment type="caution">
    <text evidence="3">The sequence shown here is derived from an EMBL/GenBank/DDBJ whole genome shotgun (WGS) entry which is preliminary data.</text>
</comment>
<protein>
    <submittedName>
        <fullName evidence="3">Uncharacterized protein</fullName>
    </submittedName>
</protein>
<feature type="compositionally biased region" description="Basic residues" evidence="1">
    <location>
        <begin position="101"/>
        <end position="119"/>
    </location>
</feature>
<dbReference type="AlphaFoldDB" id="A0AAW0UA70"/>